<evidence type="ECO:0000313" key="2">
    <source>
        <dbReference type="Proteomes" id="UP001303046"/>
    </source>
</evidence>
<dbReference type="Proteomes" id="UP001303046">
    <property type="component" value="Unassembled WGS sequence"/>
</dbReference>
<evidence type="ECO:0000313" key="1">
    <source>
        <dbReference type="EMBL" id="KAK6741612.1"/>
    </source>
</evidence>
<sequence>MMKDLTSEIDKRKRAAWGACKRIADVVKRTNIWLRAHLLSTTFLPAFTYSSEKGVFRKQGENASASLNVELKG</sequence>
<accession>A0ABR1CUR4</accession>
<proteinExistence type="predicted"/>
<reference evidence="1 2" key="1">
    <citation type="submission" date="2023-08" db="EMBL/GenBank/DDBJ databases">
        <title>A Necator americanus chromosomal reference genome.</title>
        <authorList>
            <person name="Ilik V."/>
            <person name="Petrzelkova K.J."/>
            <person name="Pardy F."/>
            <person name="Fuh T."/>
            <person name="Niatou-Singa F.S."/>
            <person name="Gouil Q."/>
            <person name="Baker L."/>
            <person name="Ritchie M.E."/>
            <person name="Jex A.R."/>
            <person name="Gazzola D."/>
            <person name="Li H."/>
            <person name="Toshio Fujiwara R."/>
            <person name="Zhan B."/>
            <person name="Aroian R.V."/>
            <person name="Pafco B."/>
            <person name="Schwarz E.M."/>
        </authorList>
    </citation>
    <scope>NUCLEOTIDE SEQUENCE [LARGE SCALE GENOMIC DNA]</scope>
    <source>
        <strain evidence="1 2">Aroian</strain>
        <tissue evidence="1">Whole animal</tissue>
    </source>
</reference>
<protein>
    <submittedName>
        <fullName evidence="1">Uncharacterized protein</fullName>
    </submittedName>
</protein>
<dbReference type="EMBL" id="JAVFWL010000003">
    <property type="protein sequence ID" value="KAK6741612.1"/>
    <property type="molecule type" value="Genomic_DNA"/>
</dbReference>
<name>A0ABR1CUR4_NECAM</name>
<keyword evidence="2" id="KW-1185">Reference proteome</keyword>
<organism evidence="1 2">
    <name type="scientific">Necator americanus</name>
    <name type="common">Human hookworm</name>
    <dbReference type="NCBI Taxonomy" id="51031"/>
    <lineage>
        <taxon>Eukaryota</taxon>
        <taxon>Metazoa</taxon>
        <taxon>Ecdysozoa</taxon>
        <taxon>Nematoda</taxon>
        <taxon>Chromadorea</taxon>
        <taxon>Rhabditida</taxon>
        <taxon>Rhabditina</taxon>
        <taxon>Rhabditomorpha</taxon>
        <taxon>Strongyloidea</taxon>
        <taxon>Ancylostomatidae</taxon>
        <taxon>Bunostominae</taxon>
        <taxon>Necator</taxon>
    </lineage>
</organism>
<comment type="caution">
    <text evidence="1">The sequence shown here is derived from an EMBL/GenBank/DDBJ whole genome shotgun (WGS) entry which is preliminary data.</text>
</comment>
<gene>
    <name evidence="1" type="primary">Necator_chrIII.g10229</name>
    <name evidence="1" type="ORF">RB195_009464</name>
</gene>